<dbReference type="RefSeq" id="WP_281488559.1">
    <property type="nucleotide sequence ID" value="NZ_CP159582.1"/>
</dbReference>
<keyword evidence="2" id="KW-0813">Transport</keyword>
<keyword evidence="6" id="KW-1185">Reference proteome</keyword>
<dbReference type="NCBIfam" id="NF037995">
    <property type="entry name" value="TRAP_S1"/>
    <property type="match status" value="1"/>
</dbReference>
<name>A0AAW6T4X6_9MICO</name>
<feature type="signal peptide" evidence="4">
    <location>
        <begin position="1"/>
        <end position="21"/>
    </location>
</feature>
<reference evidence="5 6" key="1">
    <citation type="submission" date="2023-04" db="EMBL/GenBank/DDBJ databases">
        <title>Klugiella caeni sp. nov. isolated from the sludge of biochemical tank.</title>
        <authorList>
            <person name="Geng K."/>
        </authorList>
    </citation>
    <scope>NUCLEOTIDE SEQUENCE [LARGE SCALE GENOMIC DNA]</scope>
    <source>
        <strain evidence="5 6">YN-L-19</strain>
    </source>
</reference>
<dbReference type="Gene3D" id="3.40.190.170">
    <property type="entry name" value="Bacterial extracellular solute-binding protein, family 7"/>
    <property type="match status" value="1"/>
</dbReference>
<proteinExistence type="inferred from homology"/>
<dbReference type="Pfam" id="PF03480">
    <property type="entry name" value="DctP"/>
    <property type="match status" value="1"/>
</dbReference>
<keyword evidence="3 4" id="KW-0732">Signal</keyword>
<dbReference type="PANTHER" id="PTHR33376">
    <property type="match status" value="1"/>
</dbReference>
<organism evidence="5 6">
    <name type="scientific">Ruicaihuangia caeni</name>
    <dbReference type="NCBI Taxonomy" id="3042517"/>
    <lineage>
        <taxon>Bacteria</taxon>
        <taxon>Bacillati</taxon>
        <taxon>Actinomycetota</taxon>
        <taxon>Actinomycetes</taxon>
        <taxon>Micrococcales</taxon>
        <taxon>Microbacteriaceae</taxon>
        <taxon>Ruicaihuangia</taxon>
    </lineage>
</organism>
<accession>A0AAW6T4X6</accession>
<evidence type="ECO:0000256" key="1">
    <source>
        <dbReference type="ARBA" id="ARBA00009023"/>
    </source>
</evidence>
<comment type="similarity">
    <text evidence="1">Belongs to the bacterial solute-binding protein 7 family.</text>
</comment>
<sequence length="339" mass="36424">MKMMKRAAVAVSLVAAGGLLAGCAAGSPSGNGDGDAAESMTIRVSHVEPSDSITHKALEEVAERVSERTDGNLVLEIYPDGQLGTTTDILEQSASGETIIGYVDAASLAALGAKQMDILGGPFLFESTEQAQTFHESDMFAGMVDELAENADVRVLALNYFLGTRNILGADGYPEPSDLEGVKLRTPPIETWTRTFELVGAVPTTVEYTEAYSALEQGVVSAAESDINSFPSTKWYEAVKHLTLTHHFQLFLGFAMNEQAFQDLSDEYRQVLIEEFSQGGIDSTQVNIDNEAASIALLEENGVTVHEANLAAYRDATAPFYDGYEAGFLEKVREAAGMK</sequence>
<dbReference type="PROSITE" id="PS51257">
    <property type="entry name" value="PROKAR_LIPOPROTEIN"/>
    <property type="match status" value="1"/>
</dbReference>
<dbReference type="InterPro" id="IPR018389">
    <property type="entry name" value="DctP_fam"/>
</dbReference>
<dbReference type="PANTHER" id="PTHR33376:SF7">
    <property type="entry name" value="C4-DICARBOXYLATE-BINDING PROTEIN DCTB"/>
    <property type="match status" value="1"/>
</dbReference>
<feature type="chain" id="PRO_5043981075" evidence="4">
    <location>
        <begin position="22"/>
        <end position="339"/>
    </location>
</feature>
<dbReference type="EMBL" id="JASATX010000002">
    <property type="protein sequence ID" value="MDI2098782.1"/>
    <property type="molecule type" value="Genomic_DNA"/>
</dbReference>
<evidence type="ECO:0000256" key="3">
    <source>
        <dbReference type="ARBA" id="ARBA00022729"/>
    </source>
</evidence>
<gene>
    <name evidence="5" type="primary">dctP</name>
    <name evidence="5" type="ORF">QF206_07360</name>
</gene>
<protein>
    <submittedName>
        <fullName evidence="5">TRAP transporter substrate-binding protein DctP</fullName>
    </submittedName>
</protein>
<evidence type="ECO:0000256" key="2">
    <source>
        <dbReference type="ARBA" id="ARBA00022448"/>
    </source>
</evidence>
<dbReference type="InterPro" id="IPR038404">
    <property type="entry name" value="TRAP_DctP_sf"/>
</dbReference>
<dbReference type="Proteomes" id="UP001321506">
    <property type="component" value="Unassembled WGS sequence"/>
</dbReference>
<dbReference type="AlphaFoldDB" id="A0AAW6T4X6"/>
<comment type="caution">
    <text evidence="5">The sequence shown here is derived from an EMBL/GenBank/DDBJ whole genome shotgun (WGS) entry which is preliminary data.</text>
</comment>
<evidence type="ECO:0000256" key="4">
    <source>
        <dbReference type="SAM" id="SignalP"/>
    </source>
</evidence>
<evidence type="ECO:0000313" key="6">
    <source>
        <dbReference type="Proteomes" id="UP001321506"/>
    </source>
</evidence>
<evidence type="ECO:0000313" key="5">
    <source>
        <dbReference type="EMBL" id="MDI2098782.1"/>
    </source>
</evidence>
<dbReference type="GO" id="GO:0055085">
    <property type="term" value="P:transmembrane transport"/>
    <property type="evidence" value="ECO:0007669"/>
    <property type="project" value="InterPro"/>
</dbReference>